<evidence type="ECO:0000256" key="5">
    <source>
        <dbReference type="ARBA" id="ARBA00022475"/>
    </source>
</evidence>
<dbReference type="InterPro" id="IPR013121">
    <property type="entry name" value="Fe_red_NAD-bd_6"/>
</dbReference>
<dbReference type="InterPro" id="IPR017938">
    <property type="entry name" value="Riboflavin_synthase-like_b-brl"/>
</dbReference>
<evidence type="ECO:0000256" key="4">
    <source>
        <dbReference type="ARBA" id="ARBA00022448"/>
    </source>
</evidence>
<dbReference type="OrthoDB" id="4494341at2759"/>
<evidence type="ECO:0000256" key="12">
    <source>
        <dbReference type="ARBA" id="ARBA00048483"/>
    </source>
</evidence>
<keyword evidence="11 14" id="KW-0472">Membrane</keyword>
<feature type="transmembrane region" description="Helical" evidence="14">
    <location>
        <begin position="60"/>
        <end position="82"/>
    </location>
</feature>
<dbReference type="PANTHER" id="PTHR32361:SF24">
    <property type="entry name" value="REDUCTASE, PUTATIVE (AFU_ORTHOLOGUE AFUA_3G10820)-RELATED"/>
    <property type="match status" value="1"/>
</dbReference>
<keyword evidence="8 14" id="KW-1133">Transmembrane helix</keyword>
<evidence type="ECO:0000259" key="15">
    <source>
        <dbReference type="PROSITE" id="PS51384"/>
    </source>
</evidence>
<evidence type="ECO:0000256" key="9">
    <source>
        <dbReference type="ARBA" id="ARBA00023002"/>
    </source>
</evidence>
<dbReference type="Gene3D" id="3.40.50.80">
    <property type="entry name" value="Nucleotide-binding domain of ferredoxin-NADP reductase (FNR) module"/>
    <property type="match status" value="1"/>
</dbReference>
<evidence type="ECO:0000256" key="7">
    <source>
        <dbReference type="ARBA" id="ARBA00022982"/>
    </source>
</evidence>
<feature type="domain" description="FAD-binding FR-type" evidence="15">
    <location>
        <begin position="324"/>
        <end position="463"/>
    </location>
</feature>
<keyword evidence="7" id="KW-0249">Electron transport</keyword>
<dbReference type="RefSeq" id="XP_030977996.1">
    <property type="nucleotide sequence ID" value="XM_031129971.1"/>
</dbReference>
<dbReference type="PANTHER" id="PTHR32361">
    <property type="entry name" value="FERRIC/CUPRIC REDUCTASE TRANSMEMBRANE COMPONENT"/>
    <property type="match status" value="1"/>
</dbReference>
<feature type="transmembrane region" description="Helical" evidence="14">
    <location>
        <begin position="286"/>
        <end position="305"/>
    </location>
</feature>
<sequence length="616" mass="67651">MSAQNQQAGGSTAAGSGSGGGGGAAQGGNGTMNAASPALQGAGATKPNDQGIENVLLSHYLYYVIGSVALALIVWRISTWIVRYTRQVSSLNNETQRYFAKENPKWMWFKRELQYAPIFRKRHNREIQISSAINVGTLPSRLQLILLAGYCATNILFCVWKIPLHNNFDSVASQLRNRTGVLSVVNMVPLFLMAARNNPLISLLGISFDTMNLMHRWLGRIVVSEAIIHTVAYMVPKGNAGMSADQIFQMVFASKFLMPGMLGTIAFTFILFQASSPARHAFYETFKILHILAAAVSVAGVWYHLAMKPLPQLPYLYGVVAIWSADRGARMLRVAYGNFGSGGNKTLIEALPDNAVRVTVNMARPWKFKPGQHAYLYFPTISWTQSHPFSVAWSEEGEQPDGEKGLAMSRQDVAATRKTSMSYVIRARTGATAALYKKAAANPGGRLLTTCWAEGPYGGMHSMASYGTAMLFAGGVGITQAVPHVRELVAGFADATVAARKVVLVWIIQSPEHLEWIRPWMTEILAMERRRDVLRIMLFVSRPRSTKEIHSPSATVQMFPGRPNIETLLSMEMENQVGTVGVSVCGPGALSDEVRCAVRKRQEFGAIDFCEEAFSW</sequence>
<evidence type="ECO:0000256" key="10">
    <source>
        <dbReference type="ARBA" id="ARBA00023065"/>
    </source>
</evidence>
<evidence type="ECO:0000256" key="14">
    <source>
        <dbReference type="SAM" id="Phobius"/>
    </source>
</evidence>
<dbReference type="KEGG" id="pgri:PgNI_09990"/>
<evidence type="ECO:0000313" key="16">
    <source>
        <dbReference type="Proteomes" id="UP000515153"/>
    </source>
</evidence>
<evidence type="ECO:0000256" key="1">
    <source>
        <dbReference type="ARBA" id="ARBA00004651"/>
    </source>
</evidence>
<dbReference type="InterPro" id="IPR017927">
    <property type="entry name" value="FAD-bd_FR_type"/>
</dbReference>
<evidence type="ECO:0000256" key="8">
    <source>
        <dbReference type="ARBA" id="ARBA00022989"/>
    </source>
</evidence>
<protein>
    <recommendedName>
        <fullName evidence="3">ferric-chelate reductase (NADPH)</fullName>
        <ecNumber evidence="3">1.16.1.9</ecNumber>
    </recommendedName>
</protein>
<feature type="transmembrane region" description="Helical" evidence="14">
    <location>
        <begin position="217"/>
        <end position="236"/>
    </location>
</feature>
<evidence type="ECO:0000256" key="3">
    <source>
        <dbReference type="ARBA" id="ARBA00012668"/>
    </source>
</evidence>
<dbReference type="AlphaFoldDB" id="A0A6P8ASW2"/>
<name>A0A6P8ASW2_PYRGI</name>
<dbReference type="PROSITE" id="PS51384">
    <property type="entry name" value="FAD_FR"/>
    <property type="match status" value="1"/>
</dbReference>
<evidence type="ECO:0000256" key="11">
    <source>
        <dbReference type="ARBA" id="ARBA00023136"/>
    </source>
</evidence>
<proteinExistence type="inferred from homology"/>
<dbReference type="SUPFAM" id="SSF52343">
    <property type="entry name" value="Ferredoxin reductase-like, C-terminal NADP-linked domain"/>
    <property type="match status" value="1"/>
</dbReference>
<evidence type="ECO:0000256" key="2">
    <source>
        <dbReference type="ARBA" id="ARBA00006278"/>
    </source>
</evidence>
<reference evidence="17" key="3">
    <citation type="submission" date="2025-08" db="UniProtKB">
        <authorList>
            <consortium name="RefSeq"/>
        </authorList>
    </citation>
    <scope>IDENTIFICATION</scope>
    <source>
        <strain evidence="17">NI907</strain>
    </source>
</reference>
<dbReference type="Pfam" id="PF08022">
    <property type="entry name" value="FAD_binding_8"/>
    <property type="match status" value="1"/>
</dbReference>
<dbReference type="InterPro" id="IPR013112">
    <property type="entry name" value="FAD-bd_8"/>
</dbReference>
<reference evidence="17" key="2">
    <citation type="submission" date="2019-10" db="EMBL/GenBank/DDBJ databases">
        <authorList>
            <consortium name="NCBI Genome Project"/>
        </authorList>
    </citation>
    <scope>NUCLEOTIDE SEQUENCE</scope>
    <source>
        <strain evidence="17">NI907</strain>
    </source>
</reference>
<dbReference type="SFLD" id="SFLDG01168">
    <property type="entry name" value="Ferric_reductase_subgroup_(FRE"/>
    <property type="match status" value="1"/>
</dbReference>
<dbReference type="GeneID" id="41964879"/>
<reference evidence="17" key="1">
    <citation type="journal article" date="2019" name="Mol. Biol. Evol.">
        <title>Blast fungal genomes show frequent chromosomal changes, gene gains and losses, and effector gene turnover.</title>
        <authorList>
            <person name="Gomez Luciano L.B."/>
            <person name="Jason Tsai I."/>
            <person name="Chuma I."/>
            <person name="Tosa Y."/>
            <person name="Chen Y.H."/>
            <person name="Li J.Y."/>
            <person name="Li M.Y."/>
            <person name="Jade Lu M.Y."/>
            <person name="Nakayashiki H."/>
            <person name="Li W.H."/>
        </authorList>
    </citation>
    <scope>NUCLEOTIDE SEQUENCE</scope>
    <source>
        <strain evidence="17">NI907</strain>
    </source>
</reference>
<evidence type="ECO:0000256" key="13">
    <source>
        <dbReference type="SAM" id="MobiDB-lite"/>
    </source>
</evidence>
<dbReference type="GO" id="GO:0006826">
    <property type="term" value="P:iron ion transport"/>
    <property type="evidence" value="ECO:0007669"/>
    <property type="project" value="TreeGrafter"/>
</dbReference>
<comment type="similarity">
    <text evidence="2">Belongs to the ferric reductase (FRE) family.</text>
</comment>
<comment type="catalytic activity">
    <reaction evidence="12">
        <text>2 a Fe(II)-siderophore + NADP(+) + H(+) = 2 a Fe(III)-siderophore + NADPH</text>
        <dbReference type="Rhea" id="RHEA:28795"/>
        <dbReference type="Rhea" id="RHEA-COMP:11342"/>
        <dbReference type="Rhea" id="RHEA-COMP:11344"/>
        <dbReference type="ChEBI" id="CHEBI:15378"/>
        <dbReference type="ChEBI" id="CHEBI:29033"/>
        <dbReference type="ChEBI" id="CHEBI:29034"/>
        <dbReference type="ChEBI" id="CHEBI:57783"/>
        <dbReference type="ChEBI" id="CHEBI:58349"/>
        <dbReference type="EC" id="1.16.1.9"/>
    </reaction>
</comment>
<dbReference type="EC" id="1.16.1.9" evidence="3"/>
<feature type="region of interest" description="Disordered" evidence="13">
    <location>
        <begin position="1"/>
        <end position="32"/>
    </location>
</feature>
<organism evidence="16 17">
    <name type="scientific">Pyricularia grisea</name>
    <name type="common">Crabgrass-specific blast fungus</name>
    <name type="synonym">Magnaporthe grisea</name>
    <dbReference type="NCBI Taxonomy" id="148305"/>
    <lineage>
        <taxon>Eukaryota</taxon>
        <taxon>Fungi</taxon>
        <taxon>Dikarya</taxon>
        <taxon>Ascomycota</taxon>
        <taxon>Pezizomycotina</taxon>
        <taxon>Sordariomycetes</taxon>
        <taxon>Sordariomycetidae</taxon>
        <taxon>Magnaporthales</taxon>
        <taxon>Pyriculariaceae</taxon>
        <taxon>Pyricularia</taxon>
    </lineage>
</organism>
<keyword evidence="5" id="KW-1003">Cell membrane</keyword>
<keyword evidence="4" id="KW-0813">Transport</keyword>
<keyword evidence="6 14" id="KW-0812">Transmembrane</keyword>
<dbReference type="Pfam" id="PF01794">
    <property type="entry name" value="Ferric_reduct"/>
    <property type="match status" value="1"/>
</dbReference>
<feature type="transmembrane region" description="Helical" evidence="14">
    <location>
        <begin position="144"/>
        <end position="162"/>
    </location>
</feature>
<evidence type="ECO:0000313" key="17">
    <source>
        <dbReference type="RefSeq" id="XP_030977996.1"/>
    </source>
</evidence>
<keyword evidence="16" id="KW-1185">Reference proteome</keyword>
<dbReference type="GO" id="GO:0006879">
    <property type="term" value="P:intracellular iron ion homeostasis"/>
    <property type="evidence" value="ECO:0007669"/>
    <property type="project" value="TreeGrafter"/>
</dbReference>
<dbReference type="SUPFAM" id="SSF63380">
    <property type="entry name" value="Riboflavin synthase domain-like"/>
    <property type="match status" value="1"/>
</dbReference>
<dbReference type="FunFam" id="3.40.50.80:FF:000023">
    <property type="entry name" value="Putative ferric-chelate reductase"/>
    <property type="match status" value="1"/>
</dbReference>
<dbReference type="InterPro" id="IPR051410">
    <property type="entry name" value="Ferric/Cupric_Reductase"/>
</dbReference>
<keyword evidence="10" id="KW-0406">Ion transport</keyword>
<dbReference type="GO" id="GO:0015677">
    <property type="term" value="P:copper ion import"/>
    <property type="evidence" value="ECO:0007669"/>
    <property type="project" value="TreeGrafter"/>
</dbReference>
<dbReference type="CDD" id="cd06186">
    <property type="entry name" value="NOX_Duox_like_FAD_NADP"/>
    <property type="match status" value="1"/>
</dbReference>
<gene>
    <name evidence="17" type="ORF">PgNI_09990</name>
</gene>
<feature type="transmembrane region" description="Helical" evidence="14">
    <location>
        <begin position="256"/>
        <end position="274"/>
    </location>
</feature>
<dbReference type="GO" id="GO:0005886">
    <property type="term" value="C:plasma membrane"/>
    <property type="evidence" value="ECO:0007669"/>
    <property type="project" value="UniProtKB-SubCell"/>
</dbReference>
<evidence type="ECO:0000256" key="6">
    <source>
        <dbReference type="ARBA" id="ARBA00022692"/>
    </source>
</evidence>
<dbReference type="InterPro" id="IPR013130">
    <property type="entry name" value="Fe3_Rdtase_TM_dom"/>
</dbReference>
<dbReference type="GO" id="GO:0052851">
    <property type="term" value="F:ferric-chelate reductase (NADPH) activity"/>
    <property type="evidence" value="ECO:0007669"/>
    <property type="project" value="UniProtKB-EC"/>
</dbReference>
<feature type="compositionally biased region" description="Gly residues" evidence="13">
    <location>
        <begin position="16"/>
        <end position="30"/>
    </location>
</feature>
<feature type="compositionally biased region" description="Low complexity" evidence="13">
    <location>
        <begin position="1"/>
        <end position="15"/>
    </location>
</feature>
<dbReference type="SFLD" id="SFLDS00052">
    <property type="entry name" value="Ferric_Reductase_Domain"/>
    <property type="match status" value="1"/>
</dbReference>
<feature type="transmembrane region" description="Helical" evidence="14">
    <location>
        <begin position="182"/>
        <end position="205"/>
    </location>
</feature>
<dbReference type="InterPro" id="IPR039261">
    <property type="entry name" value="FNR_nucleotide-bd"/>
</dbReference>
<dbReference type="Pfam" id="PF08030">
    <property type="entry name" value="NAD_binding_6"/>
    <property type="match status" value="1"/>
</dbReference>
<dbReference type="Proteomes" id="UP000515153">
    <property type="component" value="Unplaced"/>
</dbReference>
<accession>A0A6P8ASW2</accession>
<keyword evidence="9" id="KW-0560">Oxidoreductase</keyword>
<comment type="subcellular location">
    <subcellularLocation>
        <location evidence="1">Cell membrane</location>
        <topology evidence="1">Multi-pass membrane protein</topology>
    </subcellularLocation>
</comment>